<evidence type="ECO:0000259" key="4">
    <source>
        <dbReference type="PROSITE" id="PS51857"/>
    </source>
</evidence>
<evidence type="ECO:0000256" key="2">
    <source>
        <dbReference type="ARBA" id="ARBA00022490"/>
    </source>
</evidence>
<dbReference type="SUPFAM" id="SSF50249">
    <property type="entry name" value="Nucleic acid-binding proteins"/>
    <property type="match status" value="1"/>
</dbReference>
<dbReference type="InterPro" id="IPR012156">
    <property type="entry name" value="Cold_shock_CspA"/>
</dbReference>
<gene>
    <name evidence="5" type="ORF">FC66_GL000196</name>
</gene>
<dbReference type="InterPro" id="IPR050181">
    <property type="entry name" value="Cold_shock_domain"/>
</dbReference>
<protein>
    <recommendedName>
        <fullName evidence="4">CSD domain-containing protein</fullName>
    </recommendedName>
</protein>
<dbReference type="Proteomes" id="UP000051450">
    <property type="component" value="Unassembled WGS sequence"/>
</dbReference>
<accession>A0A0R1HIU1</accession>
<keyword evidence="6" id="KW-1185">Reference proteome</keyword>
<dbReference type="PROSITE" id="PS51857">
    <property type="entry name" value="CSD_2"/>
    <property type="match status" value="1"/>
</dbReference>
<dbReference type="OrthoDB" id="9805039at2"/>
<comment type="caution">
    <text evidence="5">The sequence shown here is derived from an EMBL/GenBank/DDBJ whole genome shotgun (WGS) entry which is preliminary data.</text>
</comment>
<dbReference type="Gene3D" id="2.40.50.140">
    <property type="entry name" value="Nucleic acid-binding proteins"/>
    <property type="match status" value="1"/>
</dbReference>
<dbReference type="InterPro" id="IPR012340">
    <property type="entry name" value="NA-bd_OB-fold"/>
</dbReference>
<dbReference type="PANTHER" id="PTHR11544">
    <property type="entry name" value="COLD SHOCK DOMAIN CONTAINING PROTEINS"/>
    <property type="match status" value="1"/>
</dbReference>
<reference evidence="5 6" key="1">
    <citation type="journal article" date="2015" name="Genome Announc.">
        <title>Expanding the biotechnology potential of lactobacilli through comparative genomics of 213 strains and associated genera.</title>
        <authorList>
            <person name="Sun Z."/>
            <person name="Harris H.M."/>
            <person name="McCann A."/>
            <person name="Guo C."/>
            <person name="Argimon S."/>
            <person name="Zhang W."/>
            <person name="Yang X."/>
            <person name="Jeffery I.B."/>
            <person name="Cooney J.C."/>
            <person name="Kagawa T.F."/>
            <person name="Liu W."/>
            <person name="Song Y."/>
            <person name="Salvetti E."/>
            <person name="Wrobel A."/>
            <person name="Rasinkangas P."/>
            <person name="Parkhill J."/>
            <person name="Rea M.C."/>
            <person name="O'Sullivan O."/>
            <person name="Ritari J."/>
            <person name="Douillard F.P."/>
            <person name="Paul Ross R."/>
            <person name="Yang R."/>
            <person name="Briner A.E."/>
            <person name="Felis G.E."/>
            <person name="de Vos W.M."/>
            <person name="Barrangou R."/>
            <person name="Klaenhammer T.R."/>
            <person name="Caufield P.W."/>
            <person name="Cui Y."/>
            <person name="Zhang H."/>
            <person name="O'Toole P.W."/>
        </authorList>
    </citation>
    <scope>NUCLEOTIDE SEQUENCE [LARGE SCALE GENOMIC DNA]</scope>
    <source>
        <strain evidence="5 6">DSM 15638</strain>
    </source>
</reference>
<dbReference type="GeneID" id="83548211"/>
<name>A0A0R1HIU1_9LACO</name>
<dbReference type="Gene3D" id="6.20.370.130">
    <property type="match status" value="1"/>
</dbReference>
<proteinExistence type="predicted"/>
<dbReference type="InterPro" id="IPR002059">
    <property type="entry name" value="CSP_DNA-bd"/>
</dbReference>
<dbReference type="InterPro" id="IPR019844">
    <property type="entry name" value="CSD_CS"/>
</dbReference>
<evidence type="ECO:0000256" key="1">
    <source>
        <dbReference type="ARBA" id="ARBA00004496"/>
    </source>
</evidence>
<evidence type="ECO:0000256" key="3">
    <source>
        <dbReference type="RuleBase" id="RU000408"/>
    </source>
</evidence>
<dbReference type="RefSeq" id="WP_057973516.1">
    <property type="nucleotide sequence ID" value="NZ_AZDI01000001.1"/>
</dbReference>
<keyword evidence="2" id="KW-0963">Cytoplasm</keyword>
<dbReference type="PROSITE" id="PS00352">
    <property type="entry name" value="CSD_1"/>
    <property type="match status" value="1"/>
</dbReference>
<evidence type="ECO:0000313" key="6">
    <source>
        <dbReference type="Proteomes" id="UP000051450"/>
    </source>
</evidence>
<dbReference type="PATRIC" id="fig|1423719.4.peg.198"/>
<dbReference type="SMART" id="SM00357">
    <property type="entry name" value="CSP"/>
    <property type="match status" value="1"/>
</dbReference>
<organism evidence="5 6">
    <name type="scientific">Dellaglioa algida DSM 15638</name>
    <dbReference type="NCBI Taxonomy" id="1423719"/>
    <lineage>
        <taxon>Bacteria</taxon>
        <taxon>Bacillati</taxon>
        <taxon>Bacillota</taxon>
        <taxon>Bacilli</taxon>
        <taxon>Lactobacillales</taxon>
        <taxon>Lactobacillaceae</taxon>
        <taxon>Dellaglioa</taxon>
    </lineage>
</organism>
<sequence>MESGIVEWFSAQKGYGFIAYGDEQEIFVHYTAIQSDAFKVLGTGQHVTFEVKEGSRGLQAANVTIIK</sequence>
<dbReference type="InterPro" id="IPR011129">
    <property type="entry name" value="CSD"/>
</dbReference>
<dbReference type="GO" id="GO:0005737">
    <property type="term" value="C:cytoplasm"/>
    <property type="evidence" value="ECO:0007669"/>
    <property type="project" value="UniProtKB-SubCell"/>
</dbReference>
<dbReference type="PRINTS" id="PR00050">
    <property type="entry name" value="COLDSHOCK"/>
</dbReference>
<dbReference type="PIRSF" id="PIRSF002599">
    <property type="entry name" value="Cold_shock_A"/>
    <property type="match status" value="1"/>
</dbReference>
<comment type="subcellular location">
    <subcellularLocation>
        <location evidence="1 3">Cytoplasm</location>
    </subcellularLocation>
</comment>
<evidence type="ECO:0000313" key="5">
    <source>
        <dbReference type="EMBL" id="KRK46573.1"/>
    </source>
</evidence>
<dbReference type="STRING" id="1423719.FC66_GL000196"/>
<feature type="domain" description="CSD" evidence="4">
    <location>
        <begin position="1"/>
        <end position="65"/>
    </location>
</feature>
<dbReference type="AlphaFoldDB" id="A0A0R1HIU1"/>
<dbReference type="Pfam" id="PF00313">
    <property type="entry name" value="CSD"/>
    <property type="match status" value="1"/>
</dbReference>
<dbReference type="EMBL" id="AZDI01000001">
    <property type="protein sequence ID" value="KRK46573.1"/>
    <property type="molecule type" value="Genomic_DNA"/>
</dbReference>
<dbReference type="GO" id="GO:0003676">
    <property type="term" value="F:nucleic acid binding"/>
    <property type="evidence" value="ECO:0007669"/>
    <property type="project" value="InterPro"/>
</dbReference>